<dbReference type="EMBL" id="FNJM01000004">
    <property type="protein sequence ID" value="SDP37708.1"/>
    <property type="molecule type" value="Genomic_DNA"/>
</dbReference>
<evidence type="ECO:0000313" key="2">
    <source>
        <dbReference type="EMBL" id="SDP37708.1"/>
    </source>
</evidence>
<dbReference type="Proteomes" id="UP000198597">
    <property type="component" value="Unassembled WGS sequence"/>
</dbReference>
<dbReference type="AlphaFoldDB" id="A0A1H0S913"/>
<dbReference type="RefSeq" id="WP_089968838.1">
    <property type="nucleotide sequence ID" value="NZ_CP071376.1"/>
</dbReference>
<dbReference type="GeneID" id="65308428"/>
<protein>
    <submittedName>
        <fullName evidence="2">Uncharacterized protein</fullName>
    </submittedName>
</protein>
<dbReference type="Proteomes" id="UP000585258">
    <property type="component" value="Unassembled WGS sequence"/>
</dbReference>
<evidence type="ECO:0000313" key="3">
    <source>
        <dbReference type="Proteomes" id="UP000198597"/>
    </source>
</evidence>
<reference evidence="1 4" key="2">
    <citation type="submission" date="2020-08" db="EMBL/GenBank/DDBJ databases">
        <title>Clostridia isolated from Swiss meat.</title>
        <authorList>
            <person name="Wambui J."/>
            <person name="Stevens M.J.A."/>
            <person name="Stephan R."/>
        </authorList>
    </citation>
    <scope>NUCLEOTIDE SEQUENCE [LARGE SCALE GENOMIC DNA]</scope>
    <source>
        <strain evidence="1 4">CM001</strain>
    </source>
</reference>
<organism evidence="2 3">
    <name type="scientific">Clostridium gasigenes</name>
    <dbReference type="NCBI Taxonomy" id="94869"/>
    <lineage>
        <taxon>Bacteria</taxon>
        <taxon>Bacillati</taxon>
        <taxon>Bacillota</taxon>
        <taxon>Clostridia</taxon>
        <taxon>Eubacteriales</taxon>
        <taxon>Clostridiaceae</taxon>
        <taxon>Clostridium</taxon>
    </lineage>
</organism>
<evidence type="ECO:0000313" key="4">
    <source>
        <dbReference type="Proteomes" id="UP000585258"/>
    </source>
</evidence>
<dbReference type="OrthoDB" id="1937905at2"/>
<reference evidence="2 3" key="1">
    <citation type="submission" date="2016-10" db="EMBL/GenBank/DDBJ databases">
        <authorList>
            <person name="de Groot N.N."/>
        </authorList>
    </citation>
    <scope>NUCLEOTIDE SEQUENCE [LARGE SCALE GENOMIC DNA]</scope>
    <source>
        <strain evidence="2 3">DSM 12272</strain>
    </source>
</reference>
<keyword evidence="3" id="KW-1185">Reference proteome</keyword>
<evidence type="ECO:0000313" key="1">
    <source>
        <dbReference type="EMBL" id="MBB6714358.1"/>
    </source>
</evidence>
<sequence>MIEIKKEDILKVSPDYEDYTENEAKLTIDELKELGMEQSKKSCCGKTGGCCSTSGKGCCKTR</sequence>
<name>A0A1H0S913_9CLOT</name>
<proteinExistence type="predicted"/>
<gene>
    <name evidence="1" type="ORF">H7E68_06395</name>
    <name evidence="2" type="ORF">SAMN04488529_104204</name>
</gene>
<dbReference type="EMBL" id="JACKWY010000003">
    <property type="protein sequence ID" value="MBB6714358.1"/>
    <property type="molecule type" value="Genomic_DNA"/>
</dbReference>
<accession>A0A1H0S913</accession>